<protein>
    <submittedName>
        <fullName evidence="2">MRP repeat motif 7 protein</fullName>
    </submittedName>
</protein>
<dbReference type="InterPro" id="IPR016024">
    <property type="entry name" value="ARM-type_fold"/>
</dbReference>
<feature type="signal peptide" evidence="1">
    <location>
        <begin position="1"/>
        <end position="16"/>
    </location>
</feature>
<keyword evidence="1" id="KW-0732">Signal</keyword>
<proteinExistence type="predicted"/>
<name>C8CAJ3_9BILA</name>
<dbReference type="EMBL" id="GQ374517">
    <property type="protein sequence ID" value="ACV04428.1"/>
    <property type="molecule type" value="Genomic_DNA"/>
</dbReference>
<feature type="chain" id="PRO_5002987935" evidence="1">
    <location>
        <begin position="17"/>
        <end position="659"/>
    </location>
</feature>
<organism evidence="2">
    <name type="scientific">Brachionus manjavacas</name>
    <dbReference type="NCBI Taxonomy" id="667381"/>
    <lineage>
        <taxon>Eukaryota</taxon>
        <taxon>Metazoa</taxon>
        <taxon>Spiralia</taxon>
        <taxon>Gnathifera</taxon>
        <taxon>Rotifera</taxon>
        <taxon>Eurotatoria</taxon>
        <taxon>Monogononta</taxon>
        <taxon>Pseudotrocha</taxon>
        <taxon>Ploima</taxon>
        <taxon>Brachionidae</taxon>
        <taxon>Brachionus</taxon>
    </lineage>
</organism>
<accession>C8CAJ3</accession>
<reference evidence="2" key="1">
    <citation type="journal article" date="2009" name="BMC Biol.">
        <title>Genetic determinants of mate recognition in Brachionus manjavacas (Rotifera).</title>
        <authorList>
            <person name="Snell T.W."/>
            <person name="Shearer T.L."/>
            <person name="Smith H.A."/>
            <person name="Kubanek J."/>
            <person name="Gribble K.E."/>
            <person name="Welch D.B."/>
        </authorList>
    </citation>
    <scope>NUCLEOTIDE SEQUENCE</scope>
</reference>
<reference evidence="2" key="2">
    <citation type="journal article" date="2011" name="Hydrobiologia">
        <title>Gene and protein structure of the mate recognition protein gene family in Brachionus manjavacas (Rotifera).</title>
        <authorList>
            <person name="Gribble K.E."/>
            <person name="Snell T."/>
            <person name="Mark Welch D.B."/>
        </authorList>
    </citation>
    <scope>NUCLEOTIDE SEQUENCE</scope>
</reference>
<sequence length="659" mass="69188">MKSILCILLLGLAVSAVPIENAQRDLISTVVGALGLDQVWATIQSLGSQTYLQIVQIGTQLLFAGQQLVEQAKPILSQLVSDLLSHAGDAAPLVQQAIAQLTGLIQGSRSVVMVQRDLISTVVGALGLDQVWATIQSLGSQTYLQIVQIGTQLLFAGQQLVEQAKPILSQLVSDLLSHAGDAAPLVQQAIAQLTGLIQGSRSVVMVQRDLISTVVGALGLDQVWATIQSLGSQTYLQIVQIGTQLLFAGQTLIAQAKPILSQLVSDLLSHAGDAAPLVQQAIAQLTGLIQGSRSVVMVQRDLISTVVGALGLDQVWATIQSLGSQTYLQIVQIGTQLLFAGQQLVEQAKPILSQLVSDLLSHAGDAAPLVQQAIAQLTGLIQGSRSVVMVQRDLISTVVGALGLDQVWTTIQSLGSQTYLQIVQIGTQLLFAGQTLIAQAKPILSQLVSDLLSHAGDAAPLVQQAIAQLTGLIQGSRSVVMVQRDLISTVVGALGLDQVWATIQSLGSQTYLQIVQIGTQLLFAGQQLVEQAKPILSQLVSDLLSHAGDAAPLVQQAIAQLTGLIQGSRSVVMVQRDLISTVVGALGLDQVWTTIQSLGSQTYLQIVQIGTQLLFAGQTLIAQAKPILSQLVSDLLSHAGDAAPLVQQAIAQLTGLIQG</sequence>
<gene>
    <name evidence="2" type="primary">MMRA7</name>
</gene>
<dbReference type="AlphaFoldDB" id="C8CAJ3"/>
<evidence type="ECO:0000256" key="1">
    <source>
        <dbReference type="SAM" id="SignalP"/>
    </source>
</evidence>
<evidence type="ECO:0000313" key="2">
    <source>
        <dbReference type="EMBL" id="ACV04428.1"/>
    </source>
</evidence>
<dbReference type="SUPFAM" id="SSF48371">
    <property type="entry name" value="ARM repeat"/>
    <property type="match status" value="1"/>
</dbReference>